<comment type="caution">
    <text evidence="3">The sequence shown here is derived from an EMBL/GenBank/DDBJ whole genome shotgun (WGS) entry which is preliminary data.</text>
</comment>
<feature type="transmembrane region" description="Helical" evidence="1">
    <location>
        <begin position="21"/>
        <end position="40"/>
    </location>
</feature>
<dbReference type="AlphaFoldDB" id="A0A8J2U5Q7"/>
<evidence type="ECO:0000259" key="2">
    <source>
        <dbReference type="Pfam" id="PF13937"/>
    </source>
</evidence>
<organism evidence="3 4">
    <name type="scientific">Neiella marina</name>
    <dbReference type="NCBI Taxonomy" id="508461"/>
    <lineage>
        <taxon>Bacteria</taxon>
        <taxon>Pseudomonadati</taxon>
        <taxon>Pseudomonadota</taxon>
        <taxon>Gammaproteobacteria</taxon>
        <taxon>Alteromonadales</taxon>
        <taxon>Echinimonadaceae</taxon>
        <taxon>Neiella</taxon>
    </lineage>
</organism>
<dbReference type="InterPro" id="IPR019886">
    <property type="entry name" value="Na_symporter_ssu"/>
</dbReference>
<proteinExistence type="predicted"/>
<keyword evidence="1" id="KW-0812">Transmembrane</keyword>
<feature type="transmembrane region" description="Helical" evidence="1">
    <location>
        <begin position="52"/>
        <end position="74"/>
    </location>
</feature>
<dbReference type="RefSeq" id="WP_087505857.1">
    <property type="nucleotide sequence ID" value="NZ_BMDX01000010.1"/>
</dbReference>
<accession>A0A8J2U5Q7</accession>
<name>A0A8J2U5Q7_9GAMM</name>
<dbReference type="EMBL" id="BMDX01000010">
    <property type="protein sequence ID" value="GGA79550.1"/>
    <property type="molecule type" value="Genomic_DNA"/>
</dbReference>
<protein>
    <recommendedName>
        <fullName evidence="2">Sodium symporter small subunit domain-containing protein</fullName>
    </recommendedName>
</protein>
<evidence type="ECO:0000313" key="4">
    <source>
        <dbReference type="Proteomes" id="UP000619743"/>
    </source>
</evidence>
<gene>
    <name evidence="3" type="ORF">GCM10011369_21900</name>
</gene>
<sequence>MAFENEQLAKDYWKANVRLMLTLLVIWFVASFGLGILLAEPLNVIRLGGVKLGFWFAQQGSIYIFVALIFVYVWQMNKLDQKFGVREE</sequence>
<evidence type="ECO:0000256" key="1">
    <source>
        <dbReference type="SAM" id="Phobius"/>
    </source>
</evidence>
<dbReference type="OrthoDB" id="9797746at2"/>
<dbReference type="NCBIfam" id="TIGR03647">
    <property type="entry name" value="Na_symport_sm"/>
    <property type="match status" value="1"/>
</dbReference>
<keyword evidence="4" id="KW-1185">Reference proteome</keyword>
<dbReference type="Pfam" id="PF13937">
    <property type="entry name" value="DUF4212"/>
    <property type="match status" value="1"/>
</dbReference>
<keyword evidence="1" id="KW-0472">Membrane</keyword>
<dbReference type="Proteomes" id="UP000619743">
    <property type="component" value="Unassembled WGS sequence"/>
</dbReference>
<reference evidence="4" key="1">
    <citation type="journal article" date="2019" name="Int. J. Syst. Evol. Microbiol.">
        <title>The Global Catalogue of Microorganisms (GCM) 10K type strain sequencing project: providing services to taxonomists for standard genome sequencing and annotation.</title>
        <authorList>
            <consortium name="The Broad Institute Genomics Platform"/>
            <consortium name="The Broad Institute Genome Sequencing Center for Infectious Disease"/>
            <person name="Wu L."/>
            <person name="Ma J."/>
        </authorList>
    </citation>
    <scope>NUCLEOTIDE SEQUENCE [LARGE SCALE GENOMIC DNA]</scope>
    <source>
        <strain evidence="4">CGMCC 1.10130</strain>
    </source>
</reference>
<evidence type="ECO:0000313" key="3">
    <source>
        <dbReference type="EMBL" id="GGA79550.1"/>
    </source>
</evidence>
<feature type="domain" description="Sodium symporter small subunit" evidence="2">
    <location>
        <begin position="10"/>
        <end position="85"/>
    </location>
</feature>
<keyword evidence="1" id="KW-1133">Transmembrane helix</keyword>